<protein>
    <submittedName>
        <fullName evidence="1">Uncharacterized protein</fullName>
    </submittedName>
</protein>
<name>A0ACC5U7A6_9FLAO</name>
<organism evidence="1 2">
    <name type="scientific">Pseudotamlana agarivorans</name>
    <dbReference type="NCBI Taxonomy" id="481183"/>
    <lineage>
        <taxon>Bacteria</taxon>
        <taxon>Pseudomonadati</taxon>
        <taxon>Bacteroidota</taxon>
        <taxon>Flavobacteriia</taxon>
        <taxon>Flavobacteriales</taxon>
        <taxon>Flavobacteriaceae</taxon>
        <taxon>Pseudotamlana</taxon>
    </lineage>
</organism>
<reference evidence="1" key="1">
    <citation type="submission" date="2021-05" db="EMBL/GenBank/DDBJ databases">
        <title>Draft genomes of bacteria isolated from model marine particles.</title>
        <authorList>
            <person name="Datta M.S."/>
            <person name="Schwartzman J.A."/>
            <person name="Enke T.N."/>
            <person name="Saavedra J."/>
            <person name="Cermak N."/>
            <person name="Cordero O.X."/>
        </authorList>
    </citation>
    <scope>NUCLEOTIDE SEQUENCE</scope>
    <source>
        <strain evidence="1">I2M19</strain>
    </source>
</reference>
<accession>A0ACC5U7A6</accession>
<proteinExistence type="predicted"/>
<dbReference type="EMBL" id="JAHKPD010000011">
    <property type="protein sequence ID" value="MBU2950202.1"/>
    <property type="molecule type" value="Genomic_DNA"/>
</dbReference>
<evidence type="ECO:0000313" key="2">
    <source>
        <dbReference type="Proteomes" id="UP001647509"/>
    </source>
</evidence>
<dbReference type="Proteomes" id="UP001647509">
    <property type="component" value="Unassembled WGS sequence"/>
</dbReference>
<gene>
    <name evidence="1" type="ORF">KO493_05800</name>
</gene>
<sequence>MNWILLVENKKQDTSAKLSEFFGLTQAELKANDLPNVVYGEKKFDAIVCDKKGNEGLEMEIADFFSPNDVFFILHNTDDQIGVYTYQSGTIRQRLKEEPMSFLRESGVFIQYDSFAPKYENRINEVKTVCIIENSTTQIVRDILRVENKPGLHIKSLDNEHVMYYSEYGNIVLSVYNLMEKLDGPIYFVHSEPTNKRFSCTVFEDGNEIGIYEYPNYETDHIKELKSILGNERPLEIVKALNITPELLGF</sequence>
<comment type="caution">
    <text evidence="1">The sequence shown here is derived from an EMBL/GenBank/DDBJ whole genome shotgun (WGS) entry which is preliminary data.</text>
</comment>
<keyword evidence="2" id="KW-1185">Reference proteome</keyword>
<evidence type="ECO:0000313" key="1">
    <source>
        <dbReference type="EMBL" id="MBU2950202.1"/>
    </source>
</evidence>